<gene>
    <name evidence="8" type="ORF">G9H71_16385</name>
</gene>
<evidence type="ECO:0000259" key="7">
    <source>
        <dbReference type="Pfam" id="PF12823"/>
    </source>
</evidence>
<dbReference type="NCBIfam" id="TIGR03954">
    <property type="entry name" value="integ_memb_HG"/>
    <property type="match status" value="1"/>
</dbReference>
<evidence type="ECO:0000256" key="2">
    <source>
        <dbReference type="ARBA" id="ARBA00022475"/>
    </source>
</evidence>
<evidence type="ECO:0000256" key="6">
    <source>
        <dbReference type="SAM" id="Phobius"/>
    </source>
</evidence>
<evidence type="ECO:0000313" key="9">
    <source>
        <dbReference type="Proteomes" id="UP000800981"/>
    </source>
</evidence>
<keyword evidence="9" id="KW-1185">Reference proteome</keyword>
<dbReference type="RefSeq" id="WP_166283689.1">
    <property type="nucleotide sequence ID" value="NZ_JAANNP010000026.1"/>
</dbReference>
<feature type="transmembrane region" description="Helical" evidence="6">
    <location>
        <begin position="69"/>
        <end position="87"/>
    </location>
</feature>
<keyword evidence="5 6" id="KW-0472">Membrane</keyword>
<keyword evidence="3 6" id="KW-0812">Transmembrane</keyword>
<dbReference type="EMBL" id="JAANNP010000026">
    <property type="protein sequence ID" value="NHC15360.1"/>
    <property type="molecule type" value="Genomic_DNA"/>
</dbReference>
<organism evidence="8 9">
    <name type="scientific">Motilibacter deserti</name>
    <dbReference type="NCBI Taxonomy" id="2714956"/>
    <lineage>
        <taxon>Bacteria</taxon>
        <taxon>Bacillati</taxon>
        <taxon>Actinomycetota</taxon>
        <taxon>Actinomycetes</taxon>
        <taxon>Motilibacterales</taxon>
        <taxon>Motilibacteraceae</taxon>
        <taxon>Motilibacter</taxon>
    </lineage>
</organism>
<dbReference type="PANTHER" id="PTHR40077">
    <property type="entry name" value="MEMBRANE PROTEIN-RELATED"/>
    <property type="match status" value="1"/>
</dbReference>
<sequence length="103" mass="11523">MSPALKRYRVMAYIVGVMLLILVLVAMPIRYIWGHPEFSETFSPIHGACYIVYLIVAFDLGMKARWSKPRILAVLLAGAVPFLSFVVERRVTRDAEAAIRAGA</sequence>
<accession>A0ABX0H053</accession>
<keyword evidence="4 6" id="KW-1133">Transmembrane helix</keyword>
<evidence type="ECO:0000313" key="8">
    <source>
        <dbReference type="EMBL" id="NHC15360.1"/>
    </source>
</evidence>
<comment type="subcellular location">
    <subcellularLocation>
        <location evidence="1">Cell membrane</location>
        <topology evidence="1">Multi-pass membrane protein</topology>
    </subcellularLocation>
</comment>
<keyword evidence="2" id="KW-1003">Cell membrane</keyword>
<evidence type="ECO:0000256" key="3">
    <source>
        <dbReference type="ARBA" id="ARBA00022692"/>
    </source>
</evidence>
<feature type="domain" description="DUF3817" evidence="7">
    <location>
        <begin position="5"/>
        <end position="93"/>
    </location>
</feature>
<name>A0ABX0H053_9ACTN</name>
<reference evidence="8 9" key="1">
    <citation type="submission" date="2020-03" db="EMBL/GenBank/DDBJ databases">
        <title>Two novel Motilibacter sp.</title>
        <authorList>
            <person name="Liu S."/>
        </authorList>
    </citation>
    <scope>NUCLEOTIDE SEQUENCE [LARGE SCALE GENOMIC DNA]</scope>
    <source>
        <strain evidence="8 9">E257</strain>
    </source>
</reference>
<dbReference type="Proteomes" id="UP000800981">
    <property type="component" value="Unassembled WGS sequence"/>
</dbReference>
<feature type="transmembrane region" description="Helical" evidence="6">
    <location>
        <begin position="12"/>
        <end position="33"/>
    </location>
</feature>
<evidence type="ECO:0000256" key="1">
    <source>
        <dbReference type="ARBA" id="ARBA00004651"/>
    </source>
</evidence>
<dbReference type="PANTHER" id="PTHR40077:SF2">
    <property type="entry name" value="MEMBRANE PROTEIN"/>
    <property type="match status" value="1"/>
</dbReference>
<comment type="caution">
    <text evidence="8">The sequence shown here is derived from an EMBL/GenBank/DDBJ whole genome shotgun (WGS) entry which is preliminary data.</text>
</comment>
<evidence type="ECO:0000256" key="5">
    <source>
        <dbReference type="ARBA" id="ARBA00023136"/>
    </source>
</evidence>
<protein>
    <submittedName>
        <fullName evidence="8">DUF3817 domain-containing protein</fullName>
    </submittedName>
</protein>
<proteinExistence type="predicted"/>
<evidence type="ECO:0000256" key="4">
    <source>
        <dbReference type="ARBA" id="ARBA00022989"/>
    </source>
</evidence>
<dbReference type="Pfam" id="PF12823">
    <property type="entry name" value="DUF3817"/>
    <property type="match status" value="1"/>
</dbReference>
<dbReference type="InterPro" id="IPR023845">
    <property type="entry name" value="DUF3817_TM"/>
</dbReference>